<dbReference type="Pfam" id="PF00004">
    <property type="entry name" value="AAA"/>
    <property type="match status" value="1"/>
</dbReference>
<dbReference type="CDD" id="cd00009">
    <property type="entry name" value="AAA"/>
    <property type="match status" value="1"/>
</dbReference>
<dbReference type="InterPro" id="IPR003587">
    <property type="entry name" value="Hint_dom_N"/>
</dbReference>
<evidence type="ECO:0000256" key="2">
    <source>
        <dbReference type="ARBA" id="ARBA00014164"/>
    </source>
</evidence>
<dbReference type="Pfam" id="PF14890">
    <property type="entry name" value="Intein_splicing"/>
    <property type="match status" value="1"/>
</dbReference>
<dbReference type="InterPro" id="IPR008921">
    <property type="entry name" value="DNA_pol3_clamp-load_cplx_C"/>
</dbReference>
<evidence type="ECO:0000256" key="5">
    <source>
        <dbReference type="ARBA" id="ARBA00022840"/>
    </source>
</evidence>
<evidence type="ECO:0000256" key="3">
    <source>
        <dbReference type="ARBA" id="ARBA00022705"/>
    </source>
</evidence>
<dbReference type="PROSITE" id="PS50818">
    <property type="entry name" value="INTEIN_C_TER"/>
    <property type="match status" value="1"/>
</dbReference>
<dbReference type="Pfam" id="PF08542">
    <property type="entry name" value="Rep_fac_C"/>
    <property type="match status" value="1"/>
</dbReference>
<dbReference type="InterPro" id="IPR036844">
    <property type="entry name" value="Hint_dom_sf"/>
</dbReference>
<dbReference type="Gene3D" id="1.20.272.10">
    <property type="match status" value="1"/>
</dbReference>
<dbReference type="GO" id="GO:0016887">
    <property type="term" value="F:ATP hydrolysis activity"/>
    <property type="evidence" value="ECO:0007669"/>
    <property type="project" value="InterPro"/>
</dbReference>
<organism evidence="8 9">
    <name type="scientific">Haloquadratum walsbyi J07HQW2</name>
    <dbReference type="NCBI Taxonomy" id="1238425"/>
    <lineage>
        <taxon>Archaea</taxon>
        <taxon>Methanobacteriati</taxon>
        <taxon>Methanobacteriota</taxon>
        <taxon>Stenosarchaea group</taxon>
        <taxon>Halobacteria</taxon>
        <taxon>Halobacteriales</taxon>
        <taxon>Haloferacaceae</taxon>
        <taxon>Haloquadratum</taxon>
    </lineage>
</organism>
<keyword evidence="5" id="KW-0067">ATP-binding</keyword>
<dbReference type="HOGENOM" id="CLU_015698_2_0_2"/>
<dbReference type="GO" id="GO:0003677">
    <property type="term" value="F:DNA binding"/>
    <property type="evidence" value="ECO:0007669"/>
    <property type="project" value="InterPro"/>
</dbReference>
<dbReference type="Gene3D" id="1.10.8.60">
    <property type="match status" value="1"/>
</dbReference>
<dbReference type="Proteomes" id="UP000030710">
    <property type="component" value="Unassembled WGS sequence"/>
</dbReference>
<sequence>MSEADASDAAPTGREIWIEKYRPATLENIYGQQDIVDRLQSYIDRDDLPHLLFAGPAGVGKCVTGSTPVLTNKGLRKIEEIVGDVDGFAPAPQDLKVCSLTDDGCFEYRYPSHVFGKHANELQRIETDDGAALTVTPEHKLLTRIPEDNSQRWVPAADITAGMEILRARNLPLPAELPTSASPSDNTLASPHIEDESGYHDSLMCDIAVRTTTLETLIAEYGERELDGSLRFKLVGTHTPAISTVSYLLATVGIASRHTSTILDSQKQVHSVSINASETARLDEMLETDWDAVTTERAASVTTRDQSHLAYGDIQTQEYLTYTDGGTTHPSTQYSPLHADTVTVSESVDTEQRVYDLTVPGVRNYVGGHIPTVMHNTTAATAIAHAVYGDDWRNNLLELNASDERGIDVVRDRIKNFARSSFGGYDHRIIFLDEADSLTDDAQSALRRTMEQFADNTRFILSCNYSSKIIDPIQSRCAVFRFSPLSEAAVRGQINDVAAAENIELTTDGLDALVYAAGGDMRRAINSLQAAATTGETVDEETVYTITSTARPEDIETMVTAAIEGDFATARSQLQTLLVDTGMAGGDIIDQLHRTAWNLDLDEQTTVRLLERVGEADYRITVGSNEQVQLEALLASLADTE</sequence>
<dbReference type="CDD" id="cd18140">
    <property type="entry name" value="HLD_clamp_RFC"/>
    <property type="match status" value="1"/>
</dbReference>
<evidence type="ECO:0000259" key="7">
    <source>
        <dbReference type="SMART" id="SM00306"/>
    </source>
</evidence>
<dbReference type="SUPFAM" id="SSF51294">
    <property type="entry name" value="Hedgehog/intein (Hint) domain"/>
    <property type="match status" value="1"/>
</dbReference>
<dbReference type="Gene3D" id="2.170.16.10">
    <property type="entry name" value="Hedgehog/Intein (Hint) domain"/>
    <property type="match status" value="2"/>
</dbReference>
<dbReference type="NCBIfam" id="TIGR01445">
    <property type="entry name" value="intein_Nterm"/>
    <property type="match status" value="1"/>
</dbReference>
<dbReference type="Gene3D" id="3.40.50.300">
    <property type="entry name" value="P-loop containing nucleotide triphosphate hydrolases"/>
    <property type="match status" value="2"/>
</dbReference>
<dbReference type="InterPro" id="IPR050238">
    <property type="entry name" value="DNA_Rep/Repair_Clamp_Loader"/>
</dbReference>
<dbReference type="EMBL" id="KE356561">
    <property type="protein sequence ID" value="ERG95845.1"/>
    <property type="molecule type" value="Genomic_DNA"/>
</dbReference>
<name>U1NFJ6_9EURY</name>
<dbReference type="SMART" id="SM00306">
    <property type="entry name" value="HintN"/>
    <property type="match status" value="1"/>
</dbReference>
<dbReference type="PROSITE" id="PS50817">
    <property type="entry name" value="INTEIN_N_TER"/>
    <property type="match status" value="1"/>
</dbReference>
<dbReference type="PANTHER" id="PTHR11669">
    <property type="entry name" value="REPLICATION FACTOR C / DNA POLYMERASE III GAMMA-TAU SUBUNIT"/>
    <property type="match status" value="1"/>
</dbReference>
<gene>
    <name evidence="8" type="ORF">J07HQW2_02305</name>
</gene>
<dbReference type="PRINTS" id="PR00379">
    <property type="entry name" value="INTEIN"/>
</dbReference>
<dbReference type="InterPro" id="IPR030934">
    <property type="entry name" value="Intein_C"/>
</dbReference>
<dbReference type="GO" id="GO:0003689">
    <property type="term" value="F:DNA clamp loader activity"/>
    <property type="evidence" value="ECO:0007669"/>
    <property type="project" value="TreeGrafter"/>
</dbReference>
<dbReference type="InterPro" id="IPR006141">
    <property type="entry name" value="Intein_N"/>
</dbReference>
<dbReference type="SUPFAM" id="SSF52540">
    <property type="entry name" value="P-loop containing nucleoside triphosphate hydrolases"/>
    <property type="match status" value="2"/>
</dbReference>
<evidence type="ECO:0000256" key="6">
    <source>
        <dbReference type="ARBA" id="ARBA00031749"/>
    </source>
</evidence>
<dbReference type="STRING" id="1238425.J07HQW2_02305"/>
<accession>U1NFJ6</accession>
<dbReference type="RefSeq" id="WP_021055317.1">
    <property type="nucleotide sequence ID" value="NZ_KE356561.1"/>
</dbReference>
<dbReference type="InterPro" id="IPR003959">
    <property type="entry name" value="ATPase_AAA_core"/>
</dbReference>
<dbReference type="eggNOG" id="arCOG00469">
    <property type="taxonomic scope" value="Archaea"/>
</dbReference>
<keyword evidence="4" id="KW-0547">Nucleotide-binding</keyword>
<feature type="domain" description="Hint" evidence="7">
    <location>
        <begin position="60"/>
        <end position="169"/>
    </location>
</feature>
<dbReference type="SUPFAM" id="SSF48019">
    <property type="entry name" value="post-AAA+ oligomerization domain-like"/>
    <property type="match status" value="1"/>
</dbReference>
<dbReference type="NCBIfam" id="NF001679">
    <property type="entry name" value="PRK00440.1"/>
    <property type="match status" value="1"/>
</dbReference>
<dbReference type="GO" id="GO:0005663">
    <property type="term" value="C:DNA replication factor C complex"/>
    <property type="evidence" value="ECO:0007669"/>
    <property type="project" value="TreeGrafter"/>
</dbReference>
<dbReference type="PANTHER" id="PTHR11669:SF20">
    <property type="entry name" value="REPLICATION FACTOR C SUBUNIT 4"/>
    <property type="match status" value="1"/>
</dbReference>
<comment type="similarity">
    <text evidence="1">Belongs to the activator 1 small subunits family. RfcS subfamily.</text>
</comment>
<dbReference type="InterPro" id="IPR006142">
    <property type="entry name" value="INTEIN"/>
</dbReference>
<evidence type="ECO:0000256" key="4">
    <source>
        <dbReference type="ARBA" id="ARBA00022741"/>
    </source>
</evidence>
<dbReference type="InterPro" id="IPR027417">
    <property type="entry name" value="P-loop_NTPase"/>
</dbReference>
<dbReference type="InterPro" id="IPR013748">
    <property type="entry name" value="Rep_factorC_C"/>
</dbReference>
<evidence type="ECO:0000256" key="1">
    <source>
        <dbReference type="ARBA" id="ARBA00009668"/>
    </source>
</evidence>
<dbReference type="eggNOG" id="arCOG03146">
    <property type="taxonomic scope" value="Archaea"/>
</dbReference>
<dbReference type="GO" id="GO:0016539">
    <property type="term" value="P:intein-mediated protein splicing"/>
    <property type="evidence" value="ECO:0007669"/>
    <property type="project" value="InterPro"/>
</dbReference>
<dbReference type="InterPro" id="IPR047854">
    <property type="entry name" value="RFC_lid"/>
</dbReference>
<protein>
    <recommendedName>
        <fullName evidence="2">Replication factor C small subunit</fullName>
    </recommendedName>
    <alternativeName>
        <fullName evidence="6">Clamp loader small subunit</fullName>
    </alternativeName>
</protein>
<reference evidence="8 9" key="1">
    <citation type="journal article" date="2013" name="PLoS ONE">
        <title>Assembly-driven community genomics of a hypersaline microbial ecosystem.</title>
        <authorList>
            <person name="Podell S."/>
            <person name="Ugalde J.A."/>
            <person name="Narasingarao P."/>
            <person name="Banfield J.F."/>
            <person name="Heidelberg K.B."/>
            <person name="Allen E.E."/>
        </authorList>
    </citation>
    <scope>NUCLEOTIDE SEQUENCE [LARGE SCALE GENOMIC DNA]</scope>
    <source>
        <strain evidence="9">J07HQW2</strain>
    </source>
</reference>
<dbReference type="AlphaFoldDB" id="U1NFJ6"/>
<dbReference type="GO" id="GO:0006261">
    <property type="term" value="P:DNA-templated DNA replication"/>
    <property type="evidence" value="ECO:0007669"/>
    <property type="project" value="TreeGrafter"/>
</dbReference>
<dbReference type="FunFam" id="1.20.272.10:FF:000029">
    <property type="entry name" value="Replication factor C small subunit"/>
    <property type="match status" value="1"/>
</dbReference>
<evidence type="ECO:0000313" key="8">
    <source>
        <dbReference type="EMBL" id="ERG95845.1"/>
    </source>
</evidence>
<dbReference type="GO" id="GO:0006281">
    <property type="term" value="P:DNA repair"/>
    <property type="evidence" value="ECO:0007669"/>
    <property type="project" value="TreeGrafter"/>
</dbReference>
<dbReference type="CDD" id="cd00081">
    <property type="entry name" value="Hint"/>
    <property type="match status" value="1"/>
</dbReference>
<dbReference type="GO" id="GO:0005524">
    <property type="term" value="F:ATP binding"/>
    <property type="evidence" value="ECO:0007669"/>
    <property type="project" value="UniProtKB-KW"/>
</dbReference>
<evidence type="ECO:0000313" key="9">
    <source>
        <dbReference type="Proteomes" id="UP000030710"/>
    </source>
</evidence>
<proteinExistence type="inferred from homology"/>
<keyword evidence="3" id="KW-0235">DNA replication</keyword>